<reference evidence="1 2" key="1">
    <citation type="submission" date="2021-06" db="EMBL/GenBank/DDBJ databases">
        <title>Complete genome sequence of the secondary alcohol utilizing methanogen Methanospirillum hungatei strain GP1.</title>
        <authorList>
            <person name="Day L.A."/>
            <person name="Costa K.C."/>
        </authorList>
    </citation>
    <scope>NUCLEOTIDE SEQUENCE [LARGE SCALE GENOMIC DNA]</scope>
    <source>
        <strain evidence="1 2">GP1</strain>
    </source>
</reference>
<accession>A0A8F5VKL2</accession>
<proteinExistence type="predicted"/>
<dbReference type="Proteomes" id="UP000694228">
    <property type="component" value="Chromosome"/>
</dbReference>
<gene>
    <name evidence="1" type="ORF">KSK55_15855</name>
</gene>
<name>A0A8F5VKL2_METHU</name>
<evidence type="ECO:0000313" key="1">
    <source>
        <dbReference type="EMBL" id="QXO94757.1"/>
    </source>
</evidence>
<dbReference type="EMBL" id="CP077107">
    <property type="protein sequence ID" value="QXO94757.1"/>
    <property type="molecule type" value="Genomic_DNA"/>
</dbReference>
<dbReference type="AlphaFoldDB" id="A0A8F5VKL2"/>
<organism evidence="1 2">
    <name type="scientific">Methanospirillum hungatei</name>
    <dbReference type="NCBI Taxonomy" id="2203"/>
    <lineage>
        <taxon>Archaea</taxon>
        <taxon>Methanobacteriati</taxon>
        <taxon>Methanobacteriota</taxon>
        <taxon>Stenosarchaea group</taxon>
        <taxon>Methanomicrobia</taxon>
        <taxon>Methanomicrobiales</taxon>
        <taxon>Methanospirillaceae</taxon>
        <taxon>Methanospirillum</taxon>
    </lineage>
</organism>
<sequence>MTHHLSRGCTCILLLLLLIGVCMAEEIPSSLIFVQGGESVITEKTDGLYLITVQDIIPYLHIKTGERSSLMPFEILTTLDEPLNGALVFSGADTQSTSMVEVLNLSLSNDTTGLTLTVKPLEFYDGQLLTFFESEKNEGNTIFKGQHDETRIYIEEMINPPDNVPDSFRCGECYGIPEPGHGCYKACCWDYEMGIKCSRDWCNCADRKF</sequence>
<evidence type="ECO:0000313" key="2">
    <source>
        <dbReference type="Proteomes" id="UP000694228"/>
    </source>
</evidence>
<protein>
    <submittedName>
        <fullName evidence="1">Uncharacterized protein</fullName>
    </submittedName>
</protein>
<dbReference type="OrthoDB" id="119205at2157"/>